<dbReference type="Pfam" id="PF00094">
    <property type="entry name" value="VWD"/>
    <property type="match status" value="1"/>
</dbReference>
<dbReference type="SUPFAM" id="SSF100895">
    <property type="entry name" value="Kazal-type serine protease inhibitors"/>
    <property type="match status" value="1"/>
</dbReference>
<dbReference type="Proteomes" id="UP000271974">
    <property type="component" value="Unassembled WGS sequence"/>
</dbReference>
<protein>
    <recommendedName>
        <fullName evidence="11">VWFD domain-containing protein</fullName>
    </recommendedName>
</protein>
<comment type="caution">
    <text evidence="5">Lacks conserved residue(s) required for the propagation of feature annotation.</text>
</comment>
<evidence type="ECO:0000313" key="9">
    <source>
        <dbReference type="EMBL" id="RUS84653.1"/>
    </source>
</evidence>
<dbReference type="PROSITE" id="PS51233">
    <property type="entry name" value="VWFD"/>
    <property type="match status" value="1"/>
</dbReference>
<evidence type="ECO:0000256" key="4">
    <source>
        <dbReference type="ARBA" id="ARBA00023157"/>
    </source>
</evidence>
<dbReference type="GO" id="GO:0005509">
    <property type="term" value="F:calcium ion binding"/>
    <property type="evidence" value="ECO:0007669"/>
    <property type="project" value="InterPro"/>
</dbReference>
<feature type="domain" description="EGF-like" evidence="6">
    <location>
        <begin position="440"/>
        <end position="481"/>
    </location>
</feature>
<evidence type="ECO:0000259" key="6">
    <source>
        <dbReference type="PROSITE" id="PS50026"/>
    </source>
</evidence>
<dbReference type="CDD" id="cd19941">
    <property type="entry name" value="TIL"/>
    <property type="match status" value="1"/>
</dbReference>
<evidence type="ECO:0000256" key="2">
    <source>
        <dbReference type="ARBA" id="ARBA00022729"/>
    </source>
</evidence>
<dbReference type="PROSITE" id="PS01186">
    <property type="entry name" value="EGF_2"/>
    <property type="match status" value="2"/>
</dbReference>
<dbReference type="CDD" id="cd00054">
    <property type="entry name" value="EGF_CA"/>
    <property type="match status" value="2"/>
</dbReference>
<feature type="domain" description="EGF-like" evidence="6">
    <location>
        <begin position="398"/>
        <end position="439"/>
    </location>
</feature>
<dbReference type="SMART" id="SM00181">
    <property type="entry name" value="EGF"/>
    <property type="match status" value="4"/>
</dbReference>
<dbReference type="InterPro" id="IPR001881">
    <property type="entry name" value="EGF-like_Ca-bd_dom"/>
</dbReference>
<dbReference type="Gene3D" id="3.30.60.30">
    <property type="match status" value="2"/>
</dbReference>
<dbReference type="InterPro" id="IPR036084">
    <property type="entry name" value="Ser_inhib-like_sf"/>
</dbReference>
<keyword evidence="2" id="KW-0732">Signal</keyword>
<evidence type="ECO:0000259" key="8">
    <source>
        <dbReference type="PROSITE" id="PS51465"/>
    </source>
</evidence>
<organism evidence="9 10">
    <name type="scientific">Elysia chlorotica</name>
    <name type="common">Eastern emerald elysia</name>
    <name type="synonym">Sea slug</name>
    <dbReference type="NCBI Taxonomy" id="188477"/>
    <lineage>
        <taxon>Eukaryota</taxon>
        <taxon>Metazoa</taxon>
        <taxon>Spiralia</taxon>
        <taxon>Lophotrochozoa</taxon>
        <taxon>Mollusca</taxon>
        <taxon>Gastropoda</taxon>
        <taxon>Heterobranchia</taxon>
        <taxon>Euthyneura</taxon>
        <taxon>Panpulmonata</taxon>
        <taxon>Sacoglossa</taxon>
        <taxon>Placobranchoidea</taxon>
        <taxon>Plakobranchidae</taxon>
        <taxon>Elysia</taxon>
    </lineage>
</organism>
<dbReference type="InterPro" id="IPR002919">
    <property type="entry name" value="TIL_dom"/>
</dbReference>
<evidence type="ECO:0000259" key="7">
    <source>
        <dbReference type="PROSITE" id="PS51233"/>
    </source>
</evidence>
<dbReference type="PROSITE" id="PS51465">
    <property type="entry name" value="KAZAL_2"/>
    <property type="match status" value="2"/>
</dbReference>
<dbReference type="Pfam" id="PF01826">
    <property type="entry name" value="TIL"/>
    <property type="match status" value="1"/>
</dbReference>
<comment type="caution">
    <text evidence="9">The sequence shown here is derived from an EMBL/GenBank/DDBJ whole genome shotgun (WGS) entry which is preliminary data.</text>
</comment>
<dbReference type="SUPFAM" id="SSF57567">
    <property type="entry name" value="Serine protease inhibitors"/>
    <property type="match status" value="1"/>
</dbReference>
<dbReference type="PROSITE" id="PS00010">
    <property type="entry name" value="ASX_HYDROXYL"/>
    <property type="match status" value="2"/>
</dbReference>
<dbReference type="InterPro" id="IPR036058">
    <property type="entry name" value="Kazal_dom_sf"/>
</dbReference>
<dbReference type="SMART" id="SM00280">
    <property type="entry name" value="KAZAL"/>
    <property type="match status" value="2"/>
</dbReference>
<feature type="domain" description="Kazal-like" evidence="8">
    <location>
        <begin position="488"/>
        <end position="544"/>
    </location>
</feature>
<dbReference type="AlphaFoldDB" id="A0A433TSQ9"/>
<keyword evidence="4" id="KW-1015">Disulfide bond</keyword>
<dbReference type="STRING" id="188477.A0A433TSQ9"/>
<proteinExistence type="predicted"/>
<dbReference type="PROSITE" id="PS01187">
    <property type="entry name" value="EGF_CA"/>
    <property type="match status" value="1"/>
</dbReference>
<dbReference type="InterPro" id="IPR052749">
    <property type="entry name" value="Alpha-tectorin"/>
</dbReference>
<accession>A0A433TSQ9</accession>
<dbReference type="SMART" id="SM00179">
    <property type="entry name" value="EGF_CA"/>
    <property type="match status" value="2"/>
</dbReference>
<feature type="domain" description="VWFD" evidence="7">
    <location>
        <begin position="1"/>
        <end position="137"/>
    </location>
</feature>
<evidence type="ECO:0000256" key="1">
    <source>
        <dbReference type="ARBA" id="ARBA00022536"/>
    </source>
</evidence>
<keyword evidence="10" id="KW-1185">Reference proteome</keyword>
<dbReference type="InterPro" id="IPR018097">
    <property type="entry name" value="EGF_Ca-bd_CS"/>
</dbReference>
<dbReference type="Pfam" id="PF07645">
    <property type="entry name" value="EGF_CA"/>
    <property type="match status" value="2"/>
</dbReference>
<dbReference type="PROSITE" id="PS50026">
    <property type="entry name" value="EGF_3"/>
    <property type="match status" value="2"/>
</dbReference>
<dbReference type="InterPro" id="IPR000742">
    <property type="entry name" value="EGF"/>
</dbReference>
<dbReference type="CDD" id="cd00104">
    <property type="entry name" value="KAZAL_FS"/>
    <property type="match status" value="1"/>
</dbReference>
<dbReference type="PANTHER" id="PTHR46160">
    <property type="entry name" value="ALPHA-TECTORIN-RELATED"/>
    <property type="match status" value="1"/>
</dbReference>
<name>A0A433TSQ9_ELYCH</name>
<dbReference type="EMBL" id="RQTK01000198">
    <property type="protein sequence ID" value="RUS84653.1"/>
    <property type="molecule type" value="Genomic_DNA"/>
</dbReference>
<reference evidence="9 10" key="1">
    <citation type="submission" date="2019-01" db="EMBL/GenBank/DDBJ databases">
        <title>A draft genome assembly of the solar-powered sea slug Elysia chlorotica.</title>
        <authorList>
            <person name="Cai H."/>
            <person name="Li Q."/>
            <person name="Fang X."/>
            <person name="Li J."/>
            <person name="Curtis N.E."/>
            <person name="Altenburger A."/>
            <person name="Shibata T."/>
            <person name="Feng M."/>
            <person name="Maeda T."/>
            <person name="Schwartz J.A."/>
            <person name="Shigenobu S."/>
            <person name="Lundholm N."/>
            <person name="Nishiyama T."/>
            <person name="Yang H."/>
            <person name="Hasebe M."/>
            <person name="Li S."/>
            <person name="Pierce S.K."/>
            <person name="Wang J."/>
        </authorList>
    </citation>
    <scope>NUCLEOTIDE SEQUENCE [LARGE SCALE GENOMIC DNA]</scope>
    <source>
        <strain evidence="9">EC2010</strain>
        <tissue evidence="9">Whole organism of an adult</tissue>
    </source>
</reference>
<evidence type="ECO:0000313" key="10">
    <source>
        <dbReference type="Proteomes" id="UP000271974"/>
    </source>
</evidence>
<feature type="domain" description="Kazal-like" evidence="8">
    <location>
        <begin position="561"/>
        <end position="619"/>
    </location>
</feature>
<evidence type="ECO:0008006" key="11">
    <source>
        <dbReference type="Google" id="ProtNLM"/>
    </source>
</evidence>
<dbReference type="PANTHER" id="PTHR46160:SF8">
    <property type="entry name" value="VWFD DOMAIN-CONTAINING PROTEIN"/>
    <property type="match status" value="1"/>
</dbReference>
<evidence type="ECO:0000256" key="3">
    <source>
        <dbReference type="ARBA" id="ARBA00022737"/>
    </source>
</evidence>
<keyword evidence="1 5" id="KW-0245">EGF-like domain</keyword>
<dbReference type="OrthoDB" id="6059212at2759"/>
<dbReference type="SUPFAM" id="SSF57196">
    <property type="entry name" value="EGF/Laminin"/>
    <property type="match status" value="2"/>
</dbReference>
<dbReference type="Gene3D" id="2.10.25.10">
    <property type="entry name" value="Laminin"/>
    <property type="match status" value="3"/>
</dbReference>
<keyword evidence="3" id="KW-0677">Repeat</keyword>
<evidence type="ECO:0000256" key="5">
    <source>
        <dbReference type="PROSITE-ProRule" id="PRU00076"/>
    </source>
</evidence>
<sequence length="623" mass="67550">MWKKGQDDKAFKYSWVKAVRVLVEGKVIKMEQGPRLVVDGQIVSQYIDSFKLRVIQINQKIQLKTLSGLEVTWDGSDRVSVTVPNEARNKTCGLCGNYDGKRGNDWIIGPACPDKAGRKTDNYDLFGRSWVLPDVCPVNCDNEEPPPPPEDCESAPKADVIQACNTLVDKQASVFKKCLDAKDSAYLEDLKFSCVFDLCASDEDLDVKICRLAETIAKDCAEVEKIRISNWRKSVDSCPDKECPPGQTYSDCGPANPPNCFTDGTDPSITVCEEGCFCPEGLLLEDDKCITKEQCGCYHDNSYIPTGQSVILGDCRAEVTCEGKNDTTSKPVECGLNEECKNEDGVTGCFCIEGYSLVNGTCEDASCVGLACPENMECSNGTCVCVDGYIEECGFCVDLDECKTHLHSCHGRGQKCVNVPGTYRCDCAPGFTHDGKTCKDVNECEVMPDICADHSECVNTPGGYVCECCAGYKHASNGNCVRDPSKETASGNRCCACRGVDCIKPGKVCGTDGNTYNSYRDLSVHACKTQDDSLVFNYKGHCESSCDDIVCNKPYQTCKKEKGIASCNCPNCGNSPAHAQPVCGTDGVTYPGVCALKKFACENDLEDVVAVKSHDPCPGDGQS</sequence>
<gene>
    <name evidence="9" type="ORF">EGW08_007573</name>
</gene>
<dbReference type="FunFam" id="2.10.25.10:FF:000038">
    <property type="entry name" value="Fibrillin 2"/>
    <property type="match status" value="2"/>
</dbReference>
<dbReference type="InterPro" id="IPR001846">
    <property type="entry name" value="VWF_type-D"/>
</dbReference>
<dbReference type="InterPro" id="IPR000152">
    <property type="entry name" value="EGF-type_Asp/Asn_hydroxyl_site"/>
</dbReference>
<dbReference type="Pfam" id="PF07648">
    <property type="entry name" value="Kazal_2"/>
    <property type="match status" value="2"/>
</dbReference>
<dbReference type="InterPro" id="IPR002350">
    <property type="entry name" value="Kazal_dom"/>
</dbReference>
<dbReference type="InterPro" id="IPR049883">
    <property type="entry name" value="NOTCH1_EGF-like"/>
</dbReference>